<feature type="region of interest" description="Disordered" evidence="1">
    <location>
        <begin position="94"/>
        <end position="190"/>
    </location>
</feature>
<dbReference type="OrthoDB" id="294702at2759"/>
<dbReference type="InterPro" id="IPR029058">
    <property type="entry name" value="AB_hydrolase_fold"/>
</dbReference>
<feature type="compositionally biased region" description="Basic and acidic residues" evidence="1">
    <location>
        <begin position="143"/>
        <end position="155"/>
    </location>
</feature>
<dbReference type="PANTHER" id="PTHR43433:SF10">
    <property type="entry name" value="AB HYDROLASE-1 DOMAIN-CONTAINING PROTEIN"/>
    <property type="match status" value="1"/>
</dbReference>
<gene>
    <name evidence="2" type="ORF">BGZ65_002037</name>
</gene>
<dbReference type="Gene3D" id="3.40.50.1820">
    <property type="entry name" value="alpha/beta hydrolase"/>
    <property type="match status" value="2"/>
</dbReference>
<feature type="region of interest" description="Disordered" evidence="1">
    <location>
        <begin position="311"/>
        <end position="344"/>
    </location>
</feature>
<evidence type="ECO:0000313" key="3">
    <source>
        <dbReference type="Proteomes" id="UP000749646"/>
    </source>
</evidence>
<dbReference type="AlphaFoldDB" id="A0A9P6J6B8"/>
<comment type="caution">
    <text evidence="2">The sequence shown here is derived from an EMBL/GenBank/DDBJ whole genome shotgun (WGS) entry which is preliminary data.</text>
</comment>
<name>A0A9P6J6B8_9FUNG</name>
<reference evidence="2" key="1">
    <citation type="journal article" date="2020" name="Fungal Divers.">
        <title>Resolving the Mortierellaceae phylogeny through synthesis of multi-gene phylogenetics and phylogenomics.</title>
        <authorList>
            <person name="Vandepol N."/>
            <person name="Liber J."/>
            <person name="Desiro A."/>
            <person name="Na H."/>
            <person name="Kennedy M."/>
            <person name="Barry K."/>
            <person name="Grigoriev I.V."/>
            <person name="Miller A.N."/>
            <person name="O'Donnell K."/>
            <person name="Stajich J.E."/>
            <person name="Bonito G."/>
        </authorList>
    </citation>
    <scope>NUCLEOTIDE SEQUENCE</scope>
    <source>
        <strain evidence="2">MES-2147</strain>
    </source>
</reference>
<dbReference type="InterPro" id="IPR050471">
    <property type="entry name" value="AB_hydrolase"/>
</dbReference>
<dbReference type="EMBL" id="JAAAHW010006277">
    <property type="protein sequence ID" value="KAF9963588.1"/>
    <property type="molecule type" value="Genomic_DNA"/>
</dbReference>
<protein>
    <recommendedName>
        <fullName evidence="4">AB hydrolase-1 domain-containing protein</fullName>
    </recommendedName>
</protein>
<accession>A0A9P6J6B8</accession>
<dbReference type="Proteomes" id="UP000749646">
    <property type="component" value="Unassembled WGS sequence"/>
</dbReference>
<organism evidence="2 3">
    <name type="scientific">Modicella reniformis</name>
    <dbReference type="NCBI Taxonomy" id="1440133"/>
    <lineage>
        <taxon>Eukaryota</taxon>
        <taxon>Fungi</taxon>
        <taxon>Fungi incertae sedis</taxon>
        <taxon>Mucoromycota</taxon>
        <taxon>Mortierellomycotina</taxon>
        <taxon>Mortierellomycetes</taxon>
        <taxon>Mortierellales</taxon>
        <taxon>Mortierellaceae</taxon>
        <taxon>Modicella</taxon>
    </lineage>
</organism>
<feature type="compositionally biased region" description="Polar residues" evidence="1">
    <location>
        <begin position="159"/>
        <end position="174"/>
    </location>
</feature>
<keyword evidence="3" id="KW-1185">Reference proteome</keyword>
<evidence type="ECO:0000256" key="1">
    <source>
        <dbReference type="SAM" id="MobiDB-lite"/>
    </source>
</evidence>
<dbReference type="PANTHER" id="PTHR43433">
    <property type="entry name" value="HYDROLASE, ALPHA/BETA FOLD FAMILY PROTEIN"/>
    <property type="match status" value="1"/>
</dbReference>
<evidence type="ECO:0000313" key="2">
    <source>
        <dbReference type="EMBL" id="KAF9963588.1"/>
    </source>
</evidence>
<dbReference type="SUPFAM" id="SSF53474">
    <property type="entry name" value="alpha/beta-Hydrolases"/>
    <property type="match status" value="1"/>
</dbReference>
<sequence>MPEPRDYTLEPISAPLVTSHNLKALIDSPQFQQTIILSSGRRVSYTACGSRTGTPILYFYGLGGSSRQVASLHAQAVRLDIKLLCVDRPGTGFTDPFKSSASTRRRKQKHSSKQEGEDVEEQQYLTGIKKASGHPVDGEDNADDHHHHNNSDNHGNKGRQGSTLLSRQLSQGNKKSIRKKPRLSPPTRKLNERVHHSCLEALAVVDHLIPGARFGLMGHSCGIYYVMHMVDLFPERIQPGPISLLTPWVPFNECPETTSRTFKFLKHVPRSIVWAVTSSINHLGSMILSSSNALSGAWSNKNMSDGCVEELPEDNNDRNQDVEDIGTSNNTTTTKTDSEPTRRSGDTFIMQFSDAFDKVLLPALVQDMNRQHSNGYNNEIQMCISDVGFDLASIELPEDVTINAYCGYLDTVVPIEAARDMGKKCGWKMHEFKYSGHGGPRMSMYALEDYTAALQAIQAAKFAEEHWSEKHF</sequence>
<evidence type="ECO:0008006" key="4">
    <source>
        <dbReference type="Google" id="ProtNLM"/>
    </source>
</evidence>
<proteinExistence type="predicted"/>